<keyword evidence="4" id="KW-1003">Cell membrane</keyword>
<keyword evidence="12" id="KW-1185">Reference proteome</keyword>
<comment type="similarity">
    <text evidence="2">Belongs to the binding-protein-dependent transport system permease family. MalFG subfamily.</text>
</comment>
<reference evidence="11" key="1">
    <citation type="submission" date="2023-04" db="EMBL/GenBank/DDBJ databases">
        <title>Completed genome of Mycoplasma lagogenitalium type strain 12MS.</title>
        <authorList>
            <person name="Spergser J."/>
        </authorList>
    </citation>
    <scope>NUCLEOTIDE SEQUENCE</scope>
    <source>
        <strain evidence="11">12MS</strain>
    </source>
</reference>
<evidence type="ECO:0000256" key="1">
    <source>
        <dbReference type="ARBA" id="ARBA00004651"/>
    </source>
</evidence>
<dbReference type="InterPro" id="IPR035906">
    <property type="entry name" value="MetI-like_sf"/>
</dbReference>
<organism evidence="11 12">
    <name type="scientific">Mesomycoplasma lagogenitalium</name>
    <dbReference type="NCBI Taxonomy" id="171286"/>
    <lineage>
        <taxon>Bacteria</taxon>
        <taxon>Bacillati</taxon>
        <taxon>Mycoplasmatota</taxon>
        <taxon>Mycoplasmoidales</taxon>
        <taxon>Metamycoplasmataceae</taxon>
        <taxon>Mesomycoplasma</taxon>
    </lineage>
</organism>
<evidence type="ECO:0000256" key="3">
    <source>
        <dbReference type="ARBA" id="ARBA00022448"/>
    </source>
</evidence>
<keyword evidence="8 9" id="KW-0472">Membrane</keyword>
<dbReference type="Proteomes" id="UP001179842">
    <property type="component" value="Chromosome"/>
</dbReference>
<keyword evidence="6 9" id="KW-0812">Transmembrane</keyword>
<evidence type="ECO:0000313" key="12">
    <source>
        <dbReference type="Proteomes" id="UP001179842"/>
    </source>
</evidence>
<dbReference type="Pfam" id="PF00528">
    <property type="entry name" value="BPD_transp_1"/>
    <property type="match status" value="1"/>
</dbReference>
<dbReference type="Gene3D" id="1.10.3720.10">
    <property type="entry name" value="MetI-like"/>
    <property type="match status" value="1"/>
</dbReference>
<feature type="transmembrane region" description="Helical" evidence="9">
    <location>
        <begin position="41"/>
        <end position="69"/>
    </location>
</feature>
<evidence type="ECO:0000256" key="7">
    <source>
        <dbReference type="ARBA" id="ARBA00022989"/>
    </source>
</evidence>
<evidence type="ECO:0000313" key="11">
    <source>
        <dbReference type="EMBL" id="WGI36747.1"/>
    </source>
</evidence>
<feature type="domain" description="ABC transmembrane type-1" evidence="10">
    <location>
        <begin position="106"/>
        <end position="302"/>
    </location>
</feature>
<evidence type="ECO:0000256" key="5">
    <source>
        <dbReference type="ARBA" id="ARBA00022597"/>
    </source>
</evidence>
<dbReference type="InterPro" id="IPR050901">
    <property type="entry name" value="BP-dep_ABC_trans_perm"/>
</dbReference>
<dbReference type="InterPro" id="IPR000515">
    <property type="entry name" value="MetI-like"/>
</dbReference>
<feature type="transmembrane region" description="Helical" evidence="9">
    <location>
        <begin position="281"/>
        <end position="301"/>
    </location>
</feature>
<gene>
    <name evidence="11" type="ORF">QEG99_00455</name>
</gene>
<evidence type="ECO:0000256" key="9">
    <source>
        <dbReference type="RuleBase" id="RU363032"/>
    </source>
</evidence>
<feature type="transmembrane region" description="Helical" evidence="9">
    <location>
        <begin position="105"/>
        <end position="131"/>
    </location>
</feature>
<feature type="transmembrane region" description="Helical" evidence="9">
    <location>
        <begin position="143"/>
        <end position="165"/>
    </location>
</feature>
<comment type="subcellular location">
    <subcellularLocation>
        <location evidence="1 9">Cell membrane</location>
        <topology evidence="1 9">Multi-pass membrane protein</topology>
    </subcellularLocation>
</comment>
<dbReference type="EMBL" id="CP122979">
    <property type="protein sequence ID" value="WGI36747.1"/>
    <property type="molecule type" value="Genomic_DNA"/>
</dbReference>
<keyword evidence="5" id="KW-0762">Sugar transport</keyword>
<dbReference type="PANTHER" id="PTHR32243">
    <property type="entry name" value="MALTOSE TRANSPORT SYSTEM PERMEASE-RELATED"/>
    <property type="match status" value="1"/>
</dbReference>
<protein>
    <submittedName>
        <fullName evidence="11">Sugar ABC transporter permease</fullName>
    </submittedName>
</protein>
<dbReference type="RefSeq" id="WP_280102049.1">
    <property type="nucleotide sequence ID" value="NZ_CP122979.1"/>
</dbReference>
<proteinExistence type="inferred from homology"/>
<evidence type="ECO:0000256" key="8">
    <source>
        <dbReference type="ARBA" id="ARBA00023136"/>
    </source>
</evidence>
<evidence type="ECO:0000259" key="10">
    <source>
        <dbReference type="PROSITE" id="PS50928"/>
    </source>
</evidence>
<name>A0ABY8LX95_9BACT</name>
<dbReference type="PANTHER" id="PTHR32243:SF50">
    <property type="entry name" value="MALTOSE_MALTODEXTRIN TRANSPORT SYSTEM PERMEASE PROTEIN MALG"/>
    <property type="match status" value="1"/>
</dbReference>
<feature type="transmembrane region" description="Helical" evidence="9">
    <location>
        <begin position="177"/>
        <end position="200"/>
    </location>
</feature>
<evidence type="ECO:0000256" key="2">
    <source>
        <dbReference type="ARBA" id="ARBA00009047"/>
    </source>
</evidence>
<dbReference type="CDD" id="cd06261">
    <property type="entry name" value="TM_PBP2"/>
    <property type="match status" value="1"/>
</dbReference>
<evidence type="ECO:0000256" key="6">
    <source>
        <dbReference type="ARBA" id="ARBA00022692"/>
    </source>
</evidence>
<sequence length="317" mass="35378">MKLFSLKSKIKDKKIKTNAFKNSKIKIHTSDSKPLTLIEGIYLFFNYLLLLIWVFIILFPLVTMVLASFNTFNPRYISLSPDSFKFGFDNFVYLFQNERSLYVNWYINTIIIALSTMLITIVFVAFNGYAYSRFKFAGSKHSLSVIMLLQMIPATASLISLYIIVTLGRDSLGLDPRITLILIYSGGAIAGNTFVFKSYLDSISRELDDSAKIDGCGNWKLFTRILLPIARPMIAIIALWSFLIPFGDVILPKFTIADMKQTTLAVGLDSFISTEPKHINAGAYSAGALLASIPPFVLFMLSQRHIVGGLSEGAVKG</sequence>
<feature type="transmembrane region" description="Helical" evidence="9">
    <location>
        <begin position="221"/>
        <end position="243"/>
    </location>
</feature>
<evidence type="ECO:0000256" key="4">
    <source>
        <dbReference type="ARBA" id="ARBA00022475"/>
    </source>
</evidence>
<accession>A0ABY8LX95</accession>
<dbReference type="SUPFAM" id="SSF161098">
    <property type="entry name" value="MetI-like"/>
    <property type="match status" value="1"/>
</dbReference>
<keyword evidence="3 9" id="KW-0813">Transport</keyword>
<dbReference type="PROSITE" id="PS50928">
    <property type="entry name" value="ABC_TM1"/>
    <property type="match status" value="1"/>
</dbReference>
<keyword evidence="7 9" id="KW-1133">Transmembrane helix</keyword>